<dbReference type="InterPro" id="IPR010623">
    <property type="entry name" value="IcmF_C"/>
</dbReference>
<keyword evidence="6" id="KW-1185">Reference proteome</keyword>
<dbReference type="InterPro" id="IPR053156">
    <property type="entry name" value="T6SS_TssM-like"/>
</dbReference>
<dbReference type="PANTHER" id="PTHR36153:SF1">
    <property type="entry name" value="TYPE VI SECRETION SYSTEM COMPONENT TSSM1"/>
    <property type="match status" value="1"/>
</dbReference>
<dbReference type="SUPFAM" id="SSF52540">
    <property type="entry name" value="P-loop containing nucleoside triphosphate hydrolases"/>
    <property type="match status" value="1"/>
</dbReference>
<dbReference type="AlphaFoldDB" id="A0A167W4M3"/>
<dbReference type="Proteomes" id="UP000076852">
    <property type="component" value="Chromosome 1"/>
</dbReference>
<dbReference type="NCBIfam" id="TIGR03348">
    <property type="entry name" value="VI_IcmF"/>
    <property type="match status" value="1"/>
</dbReference>
<reference evidence="5 6" key="1">
    <citation type="journal article" date="2016" name="Gene">
        <title>PacBio SMRT assembly of a complex multi-replicon genome reveals chlorocatechol degradative operon in a region of genome plasticity.</title>
        <authorList>
            <person name="Ricker N."/>
            <person name="Shen S.Y."/>
            <person name="Goordial J."/>
            <person name="Jin S."/>
            <person name="Fulthorpe R.R."/>
        </authorList>
    </citation>
    <scope>NUCLEOTIDE SEQUENCE [LARGE SCALE GENOMIC DNA]</scope>
    <source>
        <strain evidence="5 6">OLGA172</strain>
    </source>
</reference>
<evidence type="ECO:0000259" key="4">
    <source>
        <dbReference type="Pfam" id="PF14331"/>
    </source>
</evidence>
<sequence>MVGVIVIAALIWMIGPLLSIGELRPLESDISRLVLIAFLLFVWWARFAWRWRQHADSEDLRKLLRRLKASQPAPPASDDRTEPLAELRARFREALHLLRHAGAPTGRFAAWLDRLTGQYVYRLPWYLVVGSAGSGKTTTLANSGLELSIAEQAARAASGRIEPTPHCEWWFSNHAVLVDTPGHYLEAAHADARRGAEWGELLGLLRKYRPRQPVNGALLMVGVDELLAMSESDRAAYATRLRKPLQLMQAKFDVRVPVYLCFTRMDRISGFTEYFSGLNRDGRAQVWGTTFAAGDPASSDAAGFAPGGAFDRLAQRLNAALHDVLIADPDPDSRALAYLFPQQFASLKETLDDFLVALFRPSRLETNLVARGIYFTSALQSGPAIDGVLTPIRQQLQMAAAPPARVAPKHSQSYFLKQLLQDAVFADAGFAGVSRALRRRRLMAHAAVATLTGGVLLALLTGWTISYLNNRAYLDEVNAHVAAFNLYANRPVVSHPDAVAPLSPMLDALHSLPHSEQFDVDAPPLWRYGLGLYQGKRISDAGEAVYHRALDEKLLPQAAARIESILADAPVTDLEYSYDALKAYLMLHDATRYDAGFLAAWLILDTEQALPSNTTQDERARLEAHIANLFESRRVASPFARNAPLVESVRERLGHASPALRAYHQLHRELLATMQGAPVSVASAGGPQAALVFRRRSGRPLTDGVSSLYTYHGYWNTFEKRVDGAAAKLKDEDPWVLGIPANATSDSARLAREIRRAYFNDYINVWDSYLNDLALMDSTSIAQSMQIARTLSAPDSPLRQFLLVAANETNLLRAGAVQEPTANRLQKRIGEARQSLTALFGSGARGAPPPSGDDKPEAIVDEHFEPLRRLAASPAGGPLDSNLRVIDEFYSYLSSASAALSSGNTPPQTDVFNRLQADAGRLPMPLRKMFSDLSQNGSAQVSGAARANIAQDAQGGIGRQCRHMIAGRYPFERGSPRDVALDDFARLFAAGGLMDSFFQKNLASQIDVSRSRWTFRGDAAGGAPGDARLAGSFQNADTIRTVFFPGNATAPSLQIELTPLEMDPGITQYVLDVDGQTIRYAHGPQIPATVKWPNAGGANLVSLLVNTQSGSNSLQTHGPWALHRLFDKARITPGAAPESFVASFDVNGKTLALRVTASNSYNPFQLAQMNAFSCPS</sequence>
<keyword evidence="1" id="KW-1133">Transmembrane helix</keyword>
<feature type="domain" description="Type VI secretion system IcmF C-terminal" evidence="2">
    <location>
        <begin position="1056"/>
        <end position="1158"/>
    </location>
</feature>
<evidence type="ECO:0000259" key="3">
    <source>
        <dbReference type="Pfam" id="PF06761"/>
    </source>
</evidence>
<dbReference type="STRING" id="1804984.AYM40_18025"/>
<dbReference type="Pfam" id="PF06744">
    <property type="entry name" value="IcmF_C"/>
    <property type="match status" value="1"/>
</dbReference>
<gene>
    <name evidence="5" type="ORF">AYM40_18025</name>
</gene>
<dbReference type="InterPro" id="IPR009612">
    <property type="entry name" value="IcmF-rel"/>
</dbReference>
<dbReference type="EMBL" id="CP014578">
    <property type="protein sequence ID" value="ANB74057.1"/>
    <property type="molecule type" value="Genomic_DNA"/>
</dbReference>
<feature type="domain" description="IcmF-related" evidence="3">
    <location>
        <begin position="504"/>
        <end position="810"/>
    </location>
</feature>
<feature type="domain" description="Type VI secretion system component TssM1 N-terminal" evidence="4">
    <location>
        <begin position="194"/>
        <end position="449"/>
    </location>
</feature>
<accession>A0A167W4M3</accession>
<evidence type="ECO:0008006" key="7">
    <source>
        <dbReference type="Google" id="ProtNLM"/>
    </source>
</evidence>
<proteinExistence type="predicted"/>
<keyword evidence="1" id="KW-0812">Transmembrane</keyword>
<dbReference type="InterPro" id="IPR025743">
    <property type="entry name" value="TssM1_N"/>
</dbReference>
<name>A0A167W4M3_9BURK</name>
<organism evidence="5 6">
    <name type="scientific">Paraburkholderia phytofirmans OLGA172</name>
    <dbReference type="NCBI Taxonomy" id="1417228"/>
    <lineage>
        <taxon>Bacteria</taxon>
        <taxon>Pseudomonadati</taxon>
        <taxon>Pseudomonadota</taxon>
        <taxon>Betaproteobacteria</taxon>
        <taxon>Burkholderiales</taxon>
        <taxon>Burkholderiaceae</taxon>
        <taxon>Paraburkholderia</taxon>
    </lineage>
</organism>
<dbReference type="Pfam" id="PF14331">
    <property type="entry name" value="IcmF-related_N"/>
    <property type="match status" value="1"/>
</dbReference>
<dbReference type="InterPro" id="IPR027417">
    <property type="entry name" value="P-loop_NTPase"/>
</dbReference>
<dbReference type="Pfam" id="PF06761">
    <property type="entry name" value="IcmF-related"/>
    <property type="match status" value="1"/>
</dbReference>
<evidence type="ECO:0000259" key="2">
    <source>
        <dbReference type="Pfam" id="PF06744"/>
    </source>
</evidence>
<evidence type="ECO:0000313" key="6">
    <source>
        <dbReference type="Proteomes" id="UP000076852"/>
    </source>
</evidence>
<feature type="transmembrane region" description="Helical" evidence="1">
    <location>
        <begin position="442"/>
        <end position="465"/>
    </location>
</feature>
<dbReference type="InterPro" id="IPR017731">
    <property type="entry name" value="TssM1-like"/>
</dbReference>
<keyword evidence="1" id="KW-0472">Membrane</keyword>
<evidence type="ECO:0000256" key="1">
    <source>
        <dbReference type="SAM" id="Phobius"/>
    </source>
</evidence>
<feature type="transmembrane region" description="Helical" evidence="1">
    <location>
        <begin position="29"/>
        <end position="49"/>
    </location>
</feature>
<dbReference type="PANTHER" id="PTHR36153">
    <property type="entry name" value="INNER MEMBRANE PROTEIN-RELATED"/>
    <property type="match status" value="1"/>
</dbReference>
<dbReference type="KEGG" id="buz:AYM40_18025"/>
<protein>
    <recommendedName>
        <fullName evidence="7">Type VI secretion protein IcmF</fullName>
    </recommendedName>
</protein>
<evidence type="ECO:0000313" key="5">
    <source>
        <dbReference type="EMBL" id="ANB74057.1"/>
    </source>
</evidence>